<name>A0A1T2DPA0_SOVGS</name>
<dbReference type="InterPro" id="IPR016087">
    <property type="entry name" value="Chalcone_isomerase"/>
</dbReference>
<feature type="signal peptide" evidence="1">
    <location>
        <begin position="1"/>
        <end position="18"/>
    </location>
</feature>
<dbReference type="GeneID" id="86992019"/>
<dbReference type="Proteomes" id="UP000190962">
    <property type="component" value="Unassembled WGS sequence"/>
</dbReference>
<dbReference type="Gene3D" id="3.50.70.10">
    <property type="match status" value="1"/>
</dbReference>
<evidence type="ECO:0000259" key="2">
    <source>
        <dbReference type="Pfam" id="PF16036"/>
    </source>
</evidence>
<comment type="caution">
    <text evidence="3">The sequence shown here is derived from an EMBL/GenBank/DDBJ whole genome shotgun (WGS) entry which is preliminary data.</text>
</comment>
<gene>
    <name evidence="3" type="ORF">BOV88_04795</name>
</gene>
<feature type="chain" id="PRO_5030034375" description="Chalcone isomerase domain-containing protein" evidence="1">
    <location>
        <begin position="19"/>
        <end position="184"/>
    </location>
</feature>
<dbReference type="AlphaFoldDB" id="A0A1T2DPA0"/>
<proteinExistence type="predicted"/>
<protein>
    <recommendedName>
        <fullName evidence="2">Chalcone isomerase domain-containing protein</fullName>
    </recommendedName>
</protein>
<reference evidence="3 4" key="1">
    <citation type="submission" date="2016-11" db="EMBL/GenBank/DDBJ databases">
        <title>Mixed transmission modes and dynamic genome evolution in an obligate animal-bacterial symbiosis.</title>
        <authorList>
            <person name="Russell S.L."/>
            <person name="Corbett-Detig R.B."/>
            <person name="Cavanaugh C.M."/>
        </authorList>
    </citation>
    <scope>NUCLEOTIDE SEQUENCE [LARGE SCALE GENOMIC DNA]</scope>
    <source>
        <strain evidence="3">MA-KB16</strain>
    </source>
</reference>
<dbReference type="InterPro" id="IPR016088">
    <property type="entry name" value="Chalcone_isomerase_3-sand"/>
</dbReference>
<dbReference type="EMBL" id="MPNX01000004">
    <property type="protein sequence ID" value="OOY35561.1"/>
    <property type="molecule type" value="Genomic_DNA"/>
</dbReference>
<accession>A0A1T2DPA0</accession>
<dbReference type="RefSeq" id="WP_043116111.1">
    <property type="nucleotide sequence ID" value="NZ_JRAA01000001.1"/>
</dbReference>
<dbReference type="Pfam" id="PF16036">
    <property type="entry name" value="Chalcone_3"/>
    <property type="match status" value="1"/>
</dbReference>
<dbReference type="InterPro" id="IPR036298">
    <property type="entry name" value="Chalcone_isomerase_sf"/>
</dbReference>
<feature type="domain" description="Chalcone isomerase" evidence="2">
    <location>
        <begin position="19"/>
        <end position="183"/>
    </location>
</feature>
<dbReference type="GO" id="GO:0016872">
    <property type="term" value="F:intramolecular lyase activity"/>
    <property type="evidence" value="ECO:0007669"/>
    <property type="project" value="InterPro"/>
</dbReference>
<dbReference type="OrthoDB" id="7277038at2"/>
<evidence type="ECO:0000313" key="4">
    <source>
        <dbReference type="Proteomes" id="UP000190962"/>
    </source>
</evidence>
<sequence>MRITSLFLMLILAMPALAIEVAGVEVSDKITLGGETLTLNGAGVRSKFIVKVYVGSLYLANKQSNAQAVIDADVESRIGMQFIYSKVEKKKTVAAWNEGLKKNLDAATLASLKPRIAKFNAMFPDLHEGDHVTIDYIPGKGTEVVINGTSKGVVKGADFNRALKSIWLGKKPVTSDLKKAMLGK</sequence>
<evidence type="ECO:0000256" key="1">
    <source>
        <dbReference type="SAM" id="SignalP"/>
    </source>
</evidence>
<organism evidence="3 4">
    <name type="scientific">Solemya velum gill symbiont</name>
    <dbReference type="NCBI Taxonomy" id="2340"/>
    <lineage>
        <taxon>Bacteria</taxon>
        <taxon>Pseudomonadati</taxon>
        <taxon>Pseudomonadota</taxon>
        <taxon>Gammaproteobacteria</taxon>
        <taxon>sulfur-oxidizing symbionts</taxon>
    </lineage>
</organism>
<dbReference type="SUPFAM" id="SSF54626">
    <property type="entry name" value="Chalcone isomerase"/>
    <property type="match status" value="1"/>
</dbReference>
<evidence type="ECO:0000313" key="3">
    <source>
        <dbReference type="EMBL" id="OOY35561.1"/>
    </source>
</evidence>
<keyword evidence="1" id="KW-0732">Signal</keyword>